<dbReference type="KEGG" id="clec:106664067"/>
<sequence length="230" mass="26010">MIVLYLAYFTLTLATLAAGSTNETQEGFQIYYDADGNPVPELDGTENKLKTGIKRFGFLPCSCEDEFNCGCCVNLRFIRFKRAMCSNLTFDPMEFSILMKMDFDGAVILNRTLSAKNPPPACFDQPYIPGVRFCVNLFDIYTPGRNLHMCINFEARFINSPILVLEFDCIQMGNDGFIHAKPFEFPQRNTTIDKIENLYNEEENVVDLTQFQNSTNNGSNSSTDANQVVN</sequence>
<organism evidence="4 5">
    <name type="scientific">Cimex lectularius</name>
    <name type="common">Bed bug</name>
    <name type="synonym">Acanthia lectularia</name>
    <dbReference type="NCBI Taxonomy" id="79782"/>
    <lineage>
        <taxon>Eukaryota</taxon>
        <taxon>Metazoa</taxon>
        <taxon>Ecdysozoa</taxon>
        <taxon>Arthropoda</taxon>
        <taxon>Hexapoda</taxon>
        <taxon>Insecta</taxon>
        <taxon>Pterygota</taxon>
        <taxon>Neoptera</taxon>
        <taxon>Paraneoptera</taxon>
        <taxon>Hemiptera</taxon>
        <taxon>Heteroptera</taxon>
        <taxon>Panheteroptera</taxon>
        <taxon>Cimicomorpha</taxon>
        <taxon>Cimicidae</taxon>
        <taxon>Cimex</taxon>
    </lineage>
</organism>
<evidence type="ECO:0000313" key="5">
    <source>
        <dbReference type="Proteomes" id="UP000494040"/>
    </source>
</evidence>
<dbReference type="RefSeq" id="XP_014244932.1">
    <property type="nucleotide sequence ID" value="XM_014389446.2"/>
</dbReference>
<evidence type="ECO:0000313" key="4">
    <source>
        <dbReference type="EnsemblMetazoa" id="XP_014244932.1"/>
    </source>
</evidence>
<evidence type="ECO:0000259" key="3">
    <source>
        <dbReference type="Pfam" id="PF15998"/>
    </source>
</evidence>
<dbReference type="Pfam" id="PF15998">
    <property type="entry name" value="DUF4773"/>
    <property type="match status" value="1"/>
</dbReference>
<dbReference type="EnsemblMetazoa" id="XM_014389446.2">
    <property type="protein sequence ID" value="XP_014244932.1"/>
    <property type="gene ID" value="LOC106664067"/>
</dbReference>
<dbReference type="PANTHER" id="PTHR36299:SF1">
    <property type="entry name" value="DUF4773 DOMAIN-CONTAINING PROTEIN"/>
    <property type="match status" value="1"/>
</dbReference>
<accession>A0A8I6RH56</accession>
<evidence type="ECO:0000256" key="2">
    <source>
        <dbReference type="SAM" id="SignalP"/>
    </source>
</evidence>
<dbReference type="AlphaFoldDB" id="A0A8I6RH56"/>
<dbReference type="PANTHER" id="PTHR36299">
    <property type="entry name" value="AGAP008005-PA"/>
    <property type="match status" value="1"/>
</dbReference>
<dbReference type="InterPro" id="IPR031941">
    <property type="entry name" value="DUF4773"/>
</dbReference>
<feature type="compositionally biased region" description="Low complexity" evidence="1">
    <location>
        <begin position="213"/>
        <end position="223"/>
    </location>
</feature>
<keyword evidence="2" id="KW-0732">Signal</keyword>
<proteinExistence type="predicted"/>
<dbReference type="Proteomes" id="UP000494040">
    <property type="component" value="Unassembled WGS sequence"/>
</dbReference>
<keyword evidence="5" id="KW-1185">Reference proteome</keyword>
<evidence type="ECO:0000256" key="1">
    <source>
        <dbReference type="SAM" id="MobiDB-lite"/>
    </source>
</evidence>
<feature type="domain" description="DUF4773" evidence="3">
    <location>
        <begin position="60"/>
        <end position="176"/>
    </location>
</feature>
<feature type="chain" id="PRO_5035201432" description="DUF4773 domain-containing protein" evidence="2">
    <location>
        <begin position="20"/>
        <end position="230"/>
    </location>
</feature>
<feature type="region of interest" description="Disordered" evidence="1">
    <location>
        <begin position="211"/>
        <end position="230"/>
    </location>
</feature>
<dbReference type="OrthoDB" id="5952164at2759"/>
<name>A0A8I6RH56_CIMLE</name>
<dbReference type="OMA" id="PPICAAI"/>
<protein>
    <recommendedName>
        <fullName evidence="3">DUF4773 domain-containing protein</fullName>
    </recommendedName>
</protein>
<reference evidence="4" key="1">
    <citation type="submission" date="2022-01" db="UniProtKB">
        <authorList>
            <consortium name="EnsemblMetazoa"/>
        </authorList>
    </citation>
    <scope>IDENTIFICATION</scope>
</reference>
<dbReference type="GeneID" id="106664067"/>
<feature type="signal peptide" evidence="2">
    <location>
        <begin position="1"/>
        <end position="19"/>
    </location>
</feature>